<dbReference type="AlphaFoldDB" id="A0A078MKM3"/>
<name>A0A078MKM3_9MICC</name>
<dbReference type="PATRIC" id="fig|1461584.3.peg.1185"/>
<proteinExistence type="predicted"/>
<accession>A0A078MKM3</accession>
<evidence type="ECO:0008006" key="3">
    <source>
        <dbReference type="Google" id="ProtNLM"/>
    </source>
</evidence>
<evidence type="ECO:0000256" key="1">
    <source>
        <dbReference type="SAM" id="MobiDB-lite"/>
    </source>
</evidence>
<reference evidence="2" key="1">
    <citation type="submission" date="2014-07" db="EMBL/GenBank/DDBJ databases">
        <authorList>
            <person name="Urmite Genomes Urmite Genomes"/>
        </authorList>
    </citation>
    <scope>NUCLEOTIDE SEQUENCE</scope>
    <source>
        <strain evidence="2">11W110_air</strain>
    </source>
</reference>
<evidence type="ECO:0000313" key="2">
    <source>
        <dbReference type="EMBL" id="CEA07868.1"/>
    </source>
</evidence>
<organism evidence="2">
    <name type="scientific">Arthrobacter saudimassiliensis</name>
    <dbReference type="NCBI Taxonomy" id="1461584"/>
    <lineage>
        <taxon>Bacteria</taxon>
        <taxon>Bacillati</taxon>
        <taxon>Actinomycetota</taxon>
        <taxon>Actinomycetes</taxon>
        <taxon>Micrococcales</taxon>
        <taxon>Micrococcaceae</taxon>
        <taxon>Arthrobacter</taxon>
    </lineage>
</organism>
<feature type="region of interest" description="Disordered" evidence="1">
    <location>
        <begin position="184"/>
        <end position="224"/>
    </location>
</feature>
<protein>
    <recommendedName>
        <fullName evidence="3">DUF4192 domain-containing protein</fullName>
    </recommendedName>
</protein>
<feature type="region of interest" description="Disordered" evidence="1">
    <location>
        <begin position="399"/>
        <end position="423"/>
    </location>
</feature>
<feature type="compositionally biased region" description="Low complexity" evidence="1">
    <location>
        <begin position="210"/>
        <end position="224"/>
    </location>
</feature>
<dbReference type="Pfam" id="PF13830">
    <property type="entry name" value="DUF4192"/>
    <property type="match status" value="2"/>
</dbReference>
<gene>
    <name evidence="2" type="ORF">BN1051_01194</name>
</gene>
<sequence>MSQISHGEAPGLRIRAAEDVLALVPHLLGFTPERSLVLLALRGQHLGAAVRIDLPRGALSGRFLSEAVQLLGTDRQADGMLLVLYAPEALTGPGGALEQLPDRLAEEAGRTGLPVRDGWTVGAGYWRSSFCADPYCCPLPGRPTTDLASAALGAELVFRGSVAAETVAHALGRELAEAAARLRAPGPDPAEHGAPVQPAAAGPDPAAEHGAPVQPAAAGPDAPAGEHPAGLFRGWWQHAVVLRHVLGAWETALNRAARGLAPAPADAALLAASLASRTVRDLLPVQAAVGLIPALRGAEAAGLLVDGPVPAAVLMNLPALPADVRTALRVAAGGGTGADGGGPVRGQGAPVPGPRLPGLGEVLTGQWDGAPDWGRLDTAFRLLAWFARMSTGAAAAVGPAAAPPEAPADAAPGCPPPGTGSLVSAAEPAVPTLLAWIEWARGRGSRARLLLEEALAEHPGYRLAVLMSELFAGGTVPRWTRRPATAWSPGHP</sequence>
<dbReference type="InterPro" id="IPR025447">
    <property type="entry name" value="DUF4192"/>
</dbReference>
<dbReference type="EMBL" id="LN483070">
    <property type="protein sequence ID" value="CEA07868.1"/>
    <property type="molecule type" value="Genomic_DNA"/>
</dbReference>